<keyword evidence="11" id="KW-1185">Reference proteome</keyword>
<comment type="similarity">
    <text evidence="1">Belongs to the VPS18 family.</text>
</comment>
<dbReference type="Proteomes" id="UP000001072">
    <property type="component" value="Unassembled WGS sequence"/>
</dbReference>
<evidence type="ECO:0000256" key="5">
    <source>
        <dbReference type="ARBA" id="ARBA00023136"/>
    </source>
</evidence>
<name>F4RLX3_MELLP</name>
<proteinExistence type="inferred from homology"/>
<keyword evidence="2" id="KW-0479">Metal-binding</keyword>
<dbReference type="GO" id="GO:0030897">
    <property type="term" value="C:HOPS complex"/>
    <property type="evidence" value="ECO:0007669"/>
    <property type="project" value="TreeGrafter"/>
</dbReference>
<dbReference type="VEuPathDB" id="FungiDB:MELLADRAFT_35979"/>
<dbReference type="HOGENOM" id="CLU_003488_2_0_1"/>
<dbReference type="AlphaFoldDB" id="F4RLX3"/>
<feature type="repeat" description="CHCR" evidence="7">
    <location>
        <begin position="312"/>
        <end position="471"/>
    </location>
</feature>
<dbReference type="InterPro" id="IPR000547">
    <property type="entry name" value="Clathrin_H-chain/VPS_repeat"/>
</dbReference>
<dbReference type="GO" id="GO:0007032">
    <property type="term" value="P:endosome organization"/>
    <property type="evidence" value="ECO:0007669"/>
    <property type="project" value="TreeGrafter"/>
</dbReference>
<dbReference type="GO" id="GO:0030674">
    <property type="term" value="F:protein-macromolecule adaptor activity"/>
    <property type="evidence" value="ECO:0007669"/>
    <property type="project" value="TreeGrafter"/>
</dbReference>
<feature type="domain" description="Pep3/Vps18 RING C-terminal" evidence="9">
    <location>
        <begin position="549"/>
        <end position="651"/>
    </location>
</feature>
<dbReference type="OrthoDB" id="1845386at2759"/>
<evidence type="ECO:0000256" key="7">
    <source>
        <dbReference type="PROSITE-ProRule" id="PRU01006"/>
    </source>
</evidence>
<comment type="subcellular location">
    <subcellularLocation>
        <location evidence="6">Endomembrane system</location>
        <topology evidence="6">Peripheral membrane protein</topology>
        <orientation evidence="6">Cytoplasmic side</orientation>
    </subcellularLocation>
</comment>
<evidence type="ECO:0000313" key="11">
    <source>
        <dbReference type="Proteomes" id="UP000001072"/>
    </source>
</evidence>
<dbReference type="InterPro" id="IPR007810">
    <property type="entry name" value="Pep3/Vps18_beta-prop"/>
</dbReference>
<evidence type="ECO:0000256" key="1">
    <source>
        <dbReference type="ARBA" id="ARBA00010454"/>
    </source>
</evidence>
<dbReference type="GO" id="GO:0006904">
    <property type="term" value="P:vesicle docking involved in exocytosis"/>
    <property type="evidence" value="ECO:0007669"/>
    <property type="project" value="TreeGrafter"/>
</dbReference>
<dbReference type="SUPFAM" id="SSF57850">
    <property type="entry name" value="RING/U-box"/>
    <property type="match status" value="1"/>
</dbReference>
<keyword evidence="4" id="KW-0862">Zinc</keyword>
<dbReference type="GO" id="GO:0005768">
    <property type="term" value="C:endosome"/>
    <property type="evidence" value="ECO:0007669"/>
    <property type="project" value="TreeGrafter"/>
</dbReference>
<feature type="non-terminal residue" evidence="10">
    <location>
        <position position="1"/>
    </location>
</feature>
<dbReference type="GO" id="GO:0007033">
    <property type="term" value="P:vacuole organization"/>
    <property type="evidence" value="ECO:0007669"/>
    <property type="project" value="TreeGrafter"/>
</dbReference>
<sequence>SNVPLSLASTRYHFVLLYHDRIQVICRLDSRLVHEELLDLVGQMYRCLKQIIALASDPVHHTYWLYSSDSIFELVVKDEGRNIWKVFLSRDAFDAALLHAKTPADRDAVLIGQADHFFQNGKFISAAQVYAQCSKSFEEVVLSLIDRGERDALRYYLISRLERLKRHDLTQRMMLATWLTEIYLAKINELEDLAASGSSDEDTANLKVEQEMVEDELRQFLRTYKTNLDPKTTYNLITTHGRKDVMIHYATLVGDSDRIIRHHILEKNWTQAIEALSRQDDLELYYQFAPILVRNEPRGATTAFMRQPKIDVRRLIPALLPPRSASKKQANTGNTEIVIGYLKYAIARLDNTDAPVHNALLTLYATQPEADESALLRFLASTPDNPLTGKPYYDLDYALRVCKNHGKLQSCGLIYGKMGLYESSVDLALQTGDLELAKLNADKPDDDQLLRKKLWLKIAKYVVHHKQDIKTAMNFLESTDLLKIEDILPFFPDFVVIDDFKEDICDALDHYSIHIQKLKQEMNESSKSAELIKTDLEKLSNRFVIINQSDHCQSCDEKLVTRAFYIFPCQHSFHADCLIKEVTQHMSPHQLRRMLTLQTKLSQSNSQNQNQKGTMNSEIKIGEKRNELDKCKDELDELLASKCVLCDLALKSLNKPFLNEGEFEI</sequence>
<dbReference type="GO" id="GO:0048284">
    <property type="term" value="P:organelle fusion"/>
    <property type="evidence" value="ECO:0007669"/>
    <property type="project" value="TreeGrafter"/>
</dbReference>
<dbReference type="RefSeq" id="XP_007410059.1">
    <property type="nucleotide sequence ID" value="XM_007409997.1"/>
</dbReference>
<dbReference type="FunCoup" id="F4RLX3">
    <property type="interactions" value="544"/>
</dbReference>
<dbReference type="InParanoid" id="F4RLX3"/>
<protein>
    <recommendedName>
        <fullName evidence="12">Pep3/Vps18/deep orange domain-containing protein</fullName>
    </recommendedName>
</protein>
<dbReference type="STRING" id="747676.F4RLX3"/>
<gene>
    <name evidence="10" type="ORF">MELLADRAFT_35979</name>
</gene>
<evidence type="ECO:0000256" key="6">
    <source>
        <dbReference type="ARBA" id="ARBA00029433"/>
    </source>
</evidence>
<evidence type="ECO:0008006" key="12">
    <source>
        <dbReference type="Google" id="ProtNLM"/>
    </source>
</evidence>
<evidence type="ECO:0000256" key="3">
    <source>
        <dbReference type="ARBA" id="ARBA00022771"/>
    </source>
</evidence>
<dbReference type="PANTHER" id="PTHR23323:SF26">
    <property type="entry name" value="VACUOLAR PROTEIN SORTING-ASSOCIATED PROTEIN 18 HOMOLOG"/>
    <property type="match status" value="1"/>
</dbReference>
<dbReference type="GO" id="GO:0006886">
    <property type="term" value="P:intracellular protein transport"/>
    <property type="evidence" value="ECO:0007669"/>
    <property type="project" value="UniProtKB-UniRule"/>
</dbReference>
<keyword evidence="3" id="KW-0863">Zinc-finger</keyword>
<evidence type="ECO:0000256" key="2">
    <source>
        <dbReference type="ARBA" id="ARBA00022723"/>
    </source>
</evidence>
<dbReference type="InterPro" id="IPR058919">
    <property type="entry name" value="Pep3/Vps18_RING_C"/>
</dbReference>
<evidence type="ECO:0000256" key="4">
    <source>
        <dbReference type="ARBA" id="ARBA00022833"/>
    </source>
</evidence>
<organism evidence="11">
    <name type="scientific">Melampsora larici-populina (strain 98AG31 / pathotype 3-4-7)</name>
    <name type="common">Poplar leaf rust fungus</name>
    <dbReference type="NCBI Taxonomy" id="747676"/>
    <lineage>
        <taxon>Eukaryota</taxon>
        <taxon>Fungi</taxon>
        <taxon>Dikarya</taxon>
        <taxon>Basidiomycota</taxon>
        <taxon>Pucciniomycotina</taxon>
        <taxon>Pucciniomycetes</taxon>
        <taxon>Pucciniales</taxon>
        <taxon>Melampsoraceae</taxon>
        <taxon>Melampsora</taxon>
    </lineage>
</organism>
<dbReference type="KEGG" id="mlr:MELLADRAFT_35979"/>
<evidence type="ECO:0000313" key="10">
    <source>
        <dbReference type="EMBL" id="EGG06619.1"/>
    </source>
</evidence>
<dbReference type="eggNOG" id="KOG2034">
    <property type="taxonomic scope" value="Eukaryota"/>
</dbReference>
<evidence type="ECO:0000259" key="8">
    <source>
        <dbReference type="Pfam" id="PF05131"/>
    </source>
</evidence>
<keyword evidence="5" id="KW-0472">Membrane</keyword>
<dbReference type="GeneID" id="18927522"/>
<reference evidence="11" key="1">
    <citation type="journal article" date="2011" name="Proc. Natl. Acad. Sci. U.S.A.">
        <title>Obligate biotrophy features unraveled by the genomic analysis of rust fungi.</title>
        <authorList>
            <person name="Duplessis S."/>
            <person name="Cuomo C.A."/>
            <person name="Lin Y.-C."/>
            <person name="Aerts A."/>
            <person name="Tisserant E."/>
            <person name="Veneault-Fourrey C."/>
            <person name="Joly D.L."/>
            <person name="Hacquard S."/>
            <person name="Amselem J."/>
            <person name="Cantarel B.L."/>
            <person name="Chiu R."/>
            <person name="Coutinho P.M."/>
            <person name="Feau N."/>
            <person name="Field M."/>
            <person name="Frey P."/>
            <person name="Gelhaye E."/>
            <person name="Goldberg J."/>
            <person name="Grabherr M.G."/>
            <person name="Kodira C.D."/>
            <person name="Kohler A."/>
            <person name="Kuees U."/>
            <person name="Lindquist E.A."/>
            <person name="Lucas S.M."/>
            <person name="Mago R."/>
            <person name="Mauceli E."/>
            <person name="Morin E."/>
            <person name="Murat C."/>
            <person name="Pangilinan J.L."/>
            <person name="Park R."/>
            <person name="Pearson M."/>
            <person name="Quesneville H."/>
            <person name="Rouhier N."/>
            <person name="Sakthikumar S."/>
            <person name="Salamov A.A."/>
            <person name="Schmutz J."/>
            <person name="Selles B."/>
            <person name="Shapiro H."/>
            <person name="Tanguay P."/>
            <person name="Tuskan G.A."/>
            <person name="Henrissat B."/>
            <person name="Van de Peer Y."/>
            <person name="Rouze P."/>
            <person name="Ellis J.G."/>
            <person name="Dodds P.N."/>
            <person name="Schein J.E."/>
            <person name="Zhong S."/>
            <person name="Hamelin R.C."/>
            <person name="Grigoriev I.V."/>
            <person name="Szabo L.J."/>
            <person name="Martin F."/>
        </authorList>
    </citation>
    <scope>NUCLEOTIDE SEQUENCE [LARGE SCALE GENOMIC DNA]</scope>
    <source>
        <strain evidence="11">98AG31 / pathotype 3-4-7</strain>
    </source>
</reference>
<dbReference type="PANTHER" id="PTHR23323">
    <property type="entry name" value="VACUOLAR PROTEIN SORTING-ASSOCIATED PROTEIN"/>
    <property type="match status" value="1"/>
</dbReference>
<dbReference type="Pfam" id="PF26148">
    <property type="entry name" value="VPS18_RING_C"/>
    <property type="match status" value="1"/>
</dbReference>
<dbReference type="EMBL" id="GL883107">
    <property type="protein sequence ID" value="EGG06619.1"/>
    <property type="molecule type" value="Genomic_DNA"/>
</dbReference>
<dbReference type="Pfam" id="PF05131">
    <property type="entry name" value="Pep3_Vps18"/>
    <property type="match status" value="1"/>
</dbReference>
<dbReference type="PROSITE" id="PS50236">
    <property type="entry name" value="CHCR"/>
    <property type="match status" value="1"/>
</dbReference>
<dbReference type="GO" id="GO:0008270">
    <property type="term" value="F:zinc ion binding"/>
    <property type="evidence" value="ECO:0007669"/>
    <property type="project" value="UniProtKB-KW"/>
</dbReference>
<accession>F4RLX3</accession>
<feature type="domain" description="Pep3/Vps18 beta-propeller" evidence="8">
    <location>
        <begin position="5"/>
        <end position="76"/>
    </location>
</feature>
<evidence type="ECO:0000259" key="9">
    <source>
        <dbReference type="Pfam" id="PF26148"/>
    </source>
</evidence>